<evidence type="ECO:0000313" key="2">
    <source>
        <dbReference type="Proteomes" id="UP000184079"/>
    </source>
</evidence>
<dbReference type="AlphaFoldDB" id="A0A1M5W2Y4"/>
<dbReference type="EMBL" id="FQXD01000014">
    <property type="protein sequence ID" value="SHH81831.1"/>
    <property type="molecule type" value="Genomic_DNA"/>
</dbReference>
<dbReference type="Proteomes" id="UP000184079">
    <property type="component" value="Unassembled WGS sequence"/>
</dbReference>
<gene>
    <name evidence="1" type="ORF">SAMN05421807_114108</name>
</gene>
<organism evidence="1 2">
    <name type="scientific">Virgibacillus chiguensis</name>
    <dbReference type="NCBI Taxonomy" id="411959"/>
    <lineage>
        <taxon>Bacteria</taxon>
        <taxon>Bacillati</taxon>
        <taxon>Bacillota</taxon>
        <taxon>Bacilli</taxon>
        <taxon>Bacillales</taxon>
        <taxon>Bacillaceae</taxon>
        <taxon>Virgibacillus</taxon>
    </lineage>
</organism>
<sequence length="58" mass="6608">MVNVKNAKKKKKTNKKVDNECKKVSIAFSDRDFFTTTGNDSAYFTINMALSQVLLNFN</sequence>
<keyword evidence="2" id="KW-1185">Reference proteome</keyword>
<proteinExistence type="predicted"/>
<protein>
    <submittedName>
        <fullName evidence="1">Uncharacterized protein</fullName>
    </submittedName>
</protein>
<accession>A0A1M5W2Y4</accession>
<evidence type="ECO:0000313" key="1">
    <source>
        <dbReference type="EMBL" id="SHH81831.1"/>
    </source>
</evidence>
<reference evidence="2" key="1">
    <citation type="submission" date="2016-11" db="EMBL/GenBank/DDBJ databases">
        <authorList>
            <person name="Varghese N."/>
            <person name="Submissions S."/>
        </authorList>
    </citation>
    <scope>NUCLEOTIDE SEQUENCE [LARGE SCALE GENOMIC DNA]</scope>
    <source>
        <strain evidence="2">CGMCC 1.6496</strain>
    </source>
</reference>
<name>A0A1M5W2Y4_9BACI</name>